<keyword evidence="2" id="KW-1185">Reference proteome</keyword>
<reference evidence="1 2" key="1">
    <citation type="submission" date="2019-11" db="EMBL/GenBank/DDBJ databases">
        <title>Identification of a novel strain.</title>
        <authorList>
            <person name="Xu Q."/>
            <person name="Wang G."/>
        </authorList>
    </citation>
    <scope>NUCLEOTIDE SEQUENCE [LARGE SCALE GENOMIC DNA]</scope>
    <source>
        <strain evidence="2">xq</strain>
    </source>
</reference>
<name>A0A6I3KK65_9HYPH</name>
<dbReference type="EMBL" id="WMBQ01000001">
    <property type="protein sequence ID" value="MTD94137.1"/>
    <property type="molecule type" value="Genomic_DNA"/>
</dbReference>
<gene>
    <name evidence="1" type="ORF">GIW81_07270</name>
</gene>
<organism evidence="1 2">
    <name type="scientific">Hyphomicrobium album</name>
    <dbReference type="NCBI Taxonomy" id="2665159"/>
    <lineage>
        <taxon>Bacteria</taxon>
        <taxon>Pseudomonadati</taxon>
        <taxon>Pseudomonadota</taxon>
        <taxon>Alphaproteobacteria</taxon>
        <taxon>Hyphomicrobiales</taxon>
        <taxon>Hyphomicrobiaceae</taxon>
        <taxon>Hyphomicrobium</taxon>
    </lineage>
</organism>
<comment type="caution">
    <text evidence="1">The sequence shown here is derived from an EMBL/GenBank/DDBJ whole genome shotgun (WGS) entry which is preliminary data.</text>
</comment>
<evidence type="ECO:0000313" key="1">
    <source>
        <dbReference type="EMBL" id="MTD94137.1"/>
    </source>
</evidence>
<evidence type="ECO:0000313" key="2">
    <source>
        <dbReference type="Proteomes" id="UP000440694"/>
    </source>
</evidence>
<evidence type="ECO:0008006" key="3">
    <source>
        <dbReference type="Google" id="ProtNLM"/>
    </source>
</evidence>
<dbReference type="GO" id="GO:0015774">
    <property type="term" value="P:polysaccharide transport"/>
    <property type="evidence" value="ECO:0007669"/>
    <property type="project" value="InterPro"/>
</dbReference>
<dbReference type="AlphaFoldDB" id="A0A6I3KK65"/>
<sequence>MTKVLLCSTVGVISDAVNELEREGRLKKVVLAVFGAPRSQDSGSSCLHVDHGALIATGLEGTFEGADLSYLTIDLLDEIAWSEKYVYPMMDRLDPLKTHTHAQRKYLYHFLLCFWAEIIDRRKFDVAIFGSAPHEVSDFVLYAICKSRNIQTLVFNYTRLPGVCFLSTDYTPRGIEHTGGAQGAEHTKPVKEYLARIRQDYVHAIPIDTKEALDKFGGPKPSGWAAKLDRLTAMPWIAARKVGTALRVLRRLRLEELRALSQHKIVAAEWRALTADYQARTRNFSRPSRYVYFLLNFQPENTTSPLGGRFVDQYLAVSTLAHHLPDDCAIVVKEHPAQLLDFDHYNYLGRDANYYERLSKIRGVCFAPLSSDHFALLDGSLFVASVNGTVGWEAVVRKKPAVVFGEAWYQGAPGVFKVDKDEDCLAAVRRILAGVLISNEMIDDFLARFLTDCEMLCLTPEDARVAGVSFDMGENVATAKRAMGRYLKPS</sequence>
<protein>
    <recommendedName>
        <fullName evidence="3">Capsule polysaccharide biosynthesis protein</fullName>
    </recommendedName>
</protein>
<dbReference type="Pfam" id="PF05159">
    <property type="entry name" value="Capsule_synth"/>
    <property type="match status" value="1"/>
</dbReference>
<dbReference type="RefSeq" id="WP_154738602.1">
    <property type="nucleotide sequence ID" value="NZ_WMBQ01000001.1"/>
</dbReference>
<dbReference type="InterPro" id="IPR007833">
    <property type="entry name" value="Capsule_polysaccharide_synth"/>
</dbReference>
<accession>A0A6I3KK65</accession>
<dbReference type="GO" id="GO:0000271">
    <property type="term" value="P:polysaccharide biosynthetic process"/>
    <property type="evidence" value="ECO:0007669"/>
    <property type="project" value="InterPro"/>
</dbReference>
<dbReference type="Proteomes" id="UP000440694">
    <property type="component" value="Unassembled WGS sequence"/>
</dbReference>
<proteinExistence type="predicted"/>